<evidence type="ECO:0000313" key="2">
    <source>
        <dbReference type="Proteomes" id="UP001500454"/>
    </source>
</evidence>
<protein>
    <submittedName>
        <fullName evidence="1">Uncharacterized protein</fullName>
    </submittedName>
</protein>
<comment type="caution">
    <text evidence="1">The sequence shown here is derived from an EMBL/GenBank/DDBJ whole genome shotgun (WGS) entry which is preliminary data.</text>
</comment>
<evidence type="ECO:0000313" key="1">
    <source>
        <dbReference type="EMBL" id="GAA4383392.1"/>
    </source>
</evidence>
<organism evidence="1 2">
    <name type="scientific">Hymenobacter koreensis</name>
    <dbReference type="NCBI Taxonomy" id="1084523"/>
    <lineage>
        <taxon>Bacteria</taxon>
        <taxon>Pseudomonadati</taxon>
        <taxon>Bacteroidota</taxon>
        <taxon>Cytophagia</taxon>
        <taxon>Cytophagales</taxon>
        <taxon>Hymenobacteraceae</taxon>
        <taxon>Hymenobacter</taxon>
    </lineage>
</organism>
<reference evidence="2" key="1">
    <citation type="journal article" date="2019" name="Int. J. Syst. Evol. Microbiol.">
        <title>The Global Catalogue of Microorganisms (GCM) 10K type strain sequencing project: providing services to taxonomists for standard genome sequencing and annotation.</title>
        <authorList>
            <consortium name="The Broad Institute Genomics Platform"/>
            <consortium name="The Broad Institute Genome Sequencing Center for Infectious Disease"/>
            <person name="Wu L."/>
            <person name="Ma J."/>
        </authorList>
    </citation>
    <scope>NUCLEOTIDE SEQUENCE [LARGE SCALE GENOMIC DNA]</scope>
    <source>
        <strain evidence="2">JCM 17924</strain>
    </source>
</reference>
<keyword evidence="2" id="KW-1185">Reference proteome</keyword>
<proteinExistence type="predicted"/>
<gene>
    <name evidence="1" type="ORF">GCM10023186_24480</name>
</gene>
<dbReference type="Proteomes" id="UP001500454">
    <property type="component" value="Unassembled WGS sequence"/>
</dbReference>
<sequence>MRGGRLPLKRSFGKRPKERFALCGAGLPKGGLERRQVGWPLFVCAGWREEKCRLVACINCAWHNGPE</sequence>
<accession>A0ABP8J1M3</accession>
<dbReference type="EMBL" id="BAABHA010000007">
    <property type="protein sequence ID" value="GAA4383392.1"/>
    <property type="molecule type" value="Genomic_DNA"/>
</dbReference>
<name>A0ABP8J1M3_9BACT</name>